<evidence type="ECO:0000313" key="1">
    <source>
        <dbReference type="EMBL" id="KAK4206288.1"/>
    </source>
</evidence>
<gene>
    <name evidence="1" type="ORF">QBC37DRAFT_301083</name>
</gene>
<name>A0AAN7B0E1_9PEZI</name>
<evidence type="ECO:0000313" key="2">
    <source>
        <dbReference type="Proteomes" id="UP001301769"/>
    </source>
</evidence>
<sequence>MVSSRDGLGEEFFSEQGDTIWISEPLVLVLWITMHYPNLNLKRTLVWDKVLISKLQQSLIESASSDREILVLVGCTTQVPEKTPSLDDFYRQLALFMAVQPHIHVYPTREEWEWESGKLGDLRLFQEIANSFKAAGKDWLSYFPKTCDGIGRCKLPPPGTGMNVEGGDKMVVKPICSSGGKGVRVVSVTERQGLKCVLSQQRRQNIDPQKHMFHQEYIETLSTLGEFRVVIVRDTSPDAISAGKIVYIVLTRPRNSFREQVTRRFHNGDFFAGIISDKDVQDRKYRELVEYCLKIYQELFKRRHNPGLSSIEMGVRLDVGLSKASAEGCFFVLEATRLFTASTYGEGSCTQACKEWSYAAGFVLGRWIEECVRSRQA</sequence>
<keyword evidence="2" id="KW-1185">Reference proteome</keyword>
<dbReference type="EMBL" id="MU858449">
    <property type="protein sequence ID" value="KAK4206288.1"/>
    <property type="molecule type" value="Genomic_DNA"/>
</dbReference>
<reference evidence="1" key="1">
    <citation type="journal article" date="2023" name="Mol. Phylogenet. Evol.">
        <title>Genome-scale phylogeny and comparative genomics of the fungal order Sordariales.</title>
        <authorList>
            <person name="Hensen N."/>
            <person name="Bonometti L."/>
            <person name="Westerberg I."/>
            <person name="Brannstrom I.O."/>
            <person name="Guillou S."/>
            <person name="Cros-Aarteil S."/>
            <person name="Calhoun S."/>
            <person name="Haridas S."/>
            <person name="Kuo A."/>
            <person name="Mondo S."/>
            <person name="Pangilinan J."/>
            <person name="Riley R."/>
            <person name="LaButti K."/>
            <person name="Andreopoulos B."/>
            <person name="Lipzen A."/>
            <person name="Chen C."/>
            <person name="Yan M."/>
            <person name="Daum C."/>
            <person name="Ng V."/>
            <person name="Clum A."/>
            <person name="Steindorff A."/>
            <person name="Ohm R.A."/>
            <person name="Martin F."/>
            <person name="Silar P."/>
            <person name="Natvig D.O."/>
            <person name="Lalanne C."/>
            <person name="Gautier V."/>
            <person name="Ament-Velasquez S.L."/>
            <person name="Kruys A."/>
            <person name="Hutchinson M.I."/>
            <person name="Powell A.J."/>
            <person name="Barry K."/>
            <person name="Miller A.N."/>
            <person name="Grigoriev I.V."/>
            <person name="Debuchy R."/>
            <person name="Gladieux P."/>
            <person name="Hiltunen Thoren M."/>
            <person name="Johannesson H."/>
        </authorList>
    </citation>
    <scope>NUCLEOTIDE SEQUENCE</scope>
    <source>
        <strain evidence="1">PSN293</strain>
    </source>
</reference>
<evidence type="ECO:0008006" key="3">
    <source>
        <dbReference type="Google" id="ProtNLM"/>
    </source>
</evidence>
<proteinExistence type="predicted"/>
<dbReference type="Proteomes" id="UP001301769">
    <property type="component" value="Unassembled WGS sequence"/>
</dbReference>
<accession>A0AAN7B0E1</accession>
<dbReference type="SUPFAM" id="SSF56059">
    <property type="entry name" value="Glutathione synthetase ATP-binding domain-like"/>
    <property type="match status" value="1"/>
</dbReference>
<organism evidence="1 2">
    <name type="scientific">Rhypophila decipiens</name>
    <dbReference type="NCBI Taxonomy" id="261697"/>
    <lineage>
        <taxon>Eukaryota</taxon>
        <taxon>Fungi</taxon>
        <taxon>Dikarya</taxon>
        <taxon>Ascomycota</taxon>
        <taxon>Pezizomycotina</taxon>
        <taxon>Sordariomycetes</taxon>
        <taxon>Sordariomycetidae</taxon>
        <taxon>Sordariales</taxon>
        <taxon>Naviculisporaceae</taxon>
        <taxon>Rhypophila</taxon>
    </lineage>
</organism>
<comment type="caution">
    <text evidence="1">The sequence shown here is derived from an EMBL/GenBank/DDBJ whole genome shotgun (WGS) entry which is preliminary data.</text>
</comment>
<reference evidence="1" key="2">
    <citation type="submission" date="2023-05" db="EMBL/GenBank/DDBJ databases">
        <authorList>
            <consortium name="Lawrence Berkeley National Laboratory"/>
            <person name="Steindorff A."/>
            <person name="Hensen N."/>
            <person name="Bonometti L."/>
            <person name="Westerberg I."/>
            <person name="Brannstrom I.O."/>
            <person name="Guillou S."/>
            <person name="Cros-Aarteil S."/>
            <person name="Calhoun S."/>
            <person name="Haridas S."/>
            <person name="Kuo A."/>
            <person name="Mondo S."/>
            <person name="Pangilinan J."/>
            <person name="Riley R."/>
            <person name="Labutti K."/>
            <person name="Andreopoulos B."/>
            <person name="Lipzen A."/>
            <person name="Chen C."/>
            <person name="Yanf M."/>
            <person name="Daum C."/>
            <person name="Ng V."/>
            <person name="Clum A."/>
            <person name="Ohm R."/>
            <person name="Martin F."/>
            <person name="Silar P."/>
            <person name="Natvig D."/>
            <person name="Lalanne C."/>
            <person name="Gautier V."/>
            <person name="Ament-Velasquez S.L."/>
            <person name="Kruys A."/>
            <person name="Hutchinson M.I."/>
            <person name="Powell A.J."/>
            <person name="Barry K."/>
            <person name="Miller A.N."/>
            <person name="Grigoriev I.V."/>
            <person name="Debuchy R."/>
            <person name="Gladieux P."/>
            <person name="Thoren M.H."/>
            <person name="Johannesson H."/>
        </authorList>
    </citation>
    <scope>NUCLEOTIDE SEQUENCE</scope>
    <source>
        <strain evidence="1">PSN293</strain>
    </source>
</reference>
<dbReference type="AlphaFoldDB" id="A0AAN7B0E1"/>
<protein>
    <recommendedName>
        <fullName evidence="3">Glutathione synthetase</fullName>
    </recommendedName>
</protein>